<feature type="transmembrane region" description="Helical" evidence="7">
    <location>
        <begin position="769"/>
        <end position="788"/>
    </location>
</feature>
<feature type="transmembrane region" description="Helical" evidence="7">
    <location>
        <begin position="728"/>
        <end position="757"/>
    </location>
</feature>
<feature type="transmembrane region" description="Helical" evidence="7">
    <location>
        <begin position="320"/>
        <end position="342"/>
    </location>
</feature>
<feature type="domain" description="ABC3 transporter permease C-terminal" evidence="8">
    <location>
        <begin position="276"/>
        <end position="393"/>
    </location>
</feature>
<dbReference type="EMBL" id="CADCTA010000078">
    <property type="protein sequence ID" value="CAA9250583.1"/>
    <property type="molecule type" value="Genomic_DNA"/>
</dbReference>
<evidence type="ECO:0000256" key="7">
    <source>
        <dbReference type="SAM" id="Phobius"/>
    </source>
</evidence>
<feature type="transmembrane region" description="Helical" evidence="7">
    <location>
        <begin position="20"/>
        <end position="44"/>
    </location>
</feature>
<dbReference type="AlphaFoldDB" id="A0A6J4IFE3"/>
<feature type="transmembrane region" description="Helical" evidence="7">
    <location>
        <begin position="362"/>
        <end position="390"/>
    </location>
</feature>
<organism evidence="10">
    <name type="scientific">uncultured Chthoniobacterales bacterium</name>
    <dbReference type="NCBI Taxonomy" id="1836801"/>
    <lineage>
        <taxon>Bacteria</taxon>
        <taxon>Pseudomonadati</taxon>
        <taxon>Verrucomicrobiota</taxon>
        <taxon>Spartobacteria</taxon>
        <taxon>Chthoniobacterales</taxon>
        <taxon>environmental samples</taxon>
    </lineage>
</organism>
<dbReference type="Pfam" id="PF12704">
    <property type="entry name" value="MacB_PCD"/>
    <property type="match status" value="2"/>
</dbReference>
<evidence type="ECO:0000313" key="10">
    <source>
        <dbReference type="EMBL" id="CAA9250583.1"/>
    </source>
</evidence>
<feature type="transmembrane region" description="Helical" evidence="7">
    <location>
        <begin position="418"/>
        <end position="437"/>
    </location>
</feature>
<evidence type="ECO:0000256" key="5">
    <source>
        <dbReference type="ARBA" id="ARBA00023136"/>
    </source>
</evidence>
<comment type="subcellular location">
    <subcellularLocation>
        <location evidence="1">Cell membrane</location>
        <topology evidence="1">Multi-pass membrane protein</topology>
    </subcellularLocation>
</comment>
<evidence type="ECO:0008006" key="11">
    <source>
        <dbReference type="Google" id="ProtNLM"/>
    </source>
</evidence>
<name>A0A6J4IFE3_9BACT</name>
<feature type="domain" description="ABC3 transporter permease C-terminal" evidence="8">
    <location>
        <begin position="685"/>
        <end position="798"/>
    </location>
</feature>
<proteinExistence type="inferred from homology"/>
<reference evidence="10" key="1">
    <citation type="submission" date="2020-02" db="EMBL/GenBank/DDBJ databases">
        <authorList>
            <person name="Meier V. D."/>
        </authorList>
    </citation>
    <scope>NUCLEOTIDE SEQUENCE</scope>
    <source>
        <strain evidence="10">AVDCRST_MAG42</strain>
    </source>
</reference>
<dbReference type="PANTHER" id="PTHR30572">
    <property type="entry name" value="MEMBRANE COMPONENT OF TRANSPORTER-RELATED"/>
    <property type="match status" value="1"/>
</dbReference>
<feature type="domain" description="MacB-like periplasmic core" evidence="9">
    <location>
        <begin position="18"/>
        <end position="205"/>
    </location>
</feature>
<evidence type="ECO:0000259" key="9">
    <source>
        <dbReference type="Pfam" id="PF12704"/>
    </source>
</evidence>
<gene>
    <name evidence="10" type="ORF">AVDCRST_MAG42-2211</name>
</gene>
<protein>
    <recommendedName>
        <fullName evidence="11">Permease</fullName>
    </recommendedName>
</protein>
<evidence type="ECO:0000256" key="2">
    <source>
        <dbReference type="ARBA" id="ARBA00022475"/>
    </source>
</evidence>
<evidence type="ECO:0000256" key="3">
    <source>
        <dbReference type="ARBA" id="ARBA00022692"/>
    </source>
</evidence>
<evidence type="ECO:0000259" key="8">
    <source>
        <dbReference type="Pfam" id="PF02687"/>
    </source>
</evidence>
<evidence type="ECO:0000256" key="6">
    <source>
        <dbReference type="ARBA" id="ARBA00038076"/>
    </source>
</evidence>
<feature type="transmembrane region" description="Helical" evidence="7">
    <location>
        <begin position="682"/>
        <end position="707"/>
    </location>
</feature>
<dbReference type="GO" id="GO:0022857">
    <property type="term" value="F:transmembrane transporter activity"/>
    <property type="evidence" value="ECO:0007669"/>
    <property type="project" value="TreeGrafter"/>
</dbReference>
<keyword evidence="3 7" id="KW-0812">Transmembrane</keyword>
<dbReference type="GO" id="GO:0005886">
    <property type="term" value="C:plasma membrane"/>
    <property type="evidence" value="ECO:0007669"/>
    <property type="project" value="UniProtKB-SubCell"/>
</dbReference>
<dbReference type="Pfam" id="PF02687">
    <property type="entry name" value="FtsX"/>
    <property type="match status" value="2"/>
</dbReference>
<dbReference type="NCBIfam" id="TIGR03434">
    <property type="entry name" value="ADOP"/>
    <property type="match status" value="1"/>
</dbReference>
<feature type="transmembrane region" description="Helical" evidence="7">
    <location>
        <begin position="269"/>
        <end position="293"/>
    </location>
</feature>
<dbReference type="InterPro" id="IPR003838">
    <property type="entry name" value="ABC3_permease_C"/>
</dbReference>
<dbReference type="InterPro" id="IPR050250">
    <property type="entry name" value="Macrolide_Exporter_MacB"/>
</dbReference>
<evidence type="ECO:0000256" key="1">
    <source>
        <dbReference type="ARBA" id="ARBA00004651"/>
    </source>
</evidence>
<dbReference type="PANTHER" id="PTHR30572:SF4">
    <property type="entry name" value="ABC TRANSPORTER PERMEASE YTRF"/>
    <property type="match status" value="1"/>
</dbReference>
<accession>A0A6J4IFE3</accession>
<keyword evidence="4 7" id="KW-1133">Transmembrane helix</keyword>
<evidence type="ECO:0000256" key="4">
    <source>
        <dbReference type="ARBA" id="ARBA00022989"/>
    </source>
</evidence>
<feature type="domain" description="MacB-like periplasmic core" evidence="9">
    <location>
        <begin position="424"/>
        <end position="649"/>
    </location>
</feature>
<dbReference type="InterPro" id="IPR025857">
    <property type="entry name" value="MacB_PCD"/>
</dbReference>
<sequence length="805" mass="86814">MLNLRLALRQLIRSPGFTILAIITLGLGIGANTAMFSILNSVILKPLPYPQSEQLDRIDRATAQNPVGRVSPADFLDLQREMRSYGDIAAYTLGDTSLSEPGQPAEMVRAMRATANLFAVLRIQPQLGRDFLPREDVPGNDRVLIISQRYWKNRFGGAPDIIGRTIRVDGEPHEIVGVLPESINDWRHFGPYDFFRPLALDQQKSGDRRTTNLRLIGRRSDKLPAGEAAGFITNFGARLAADFPEVNAGSTWRNIALNETVMSKSGRSMLAMLIGLATFVLLIGCSNLANLLLARTMARAREFALRAALGASRMQLLRPLIAESLLLAVAGGAFSIVVAGWVTDWLSFKTAGENGERVIFVFNWVVFAWASAMALITAVAFGLAPALFALRLNVNETLKSAGRGMTGGRGHRRFRQGLIVAQFALAMILLTGAALFVRGLNELNNSREGWRSDRVVTGTVVLPTASYADAEKIATFHRLTLERLQALPGVASASISSFTPFFNWPDIRKYLVAGREPPKPGQEPAAVVNSISPGYFDTFQSRLLTGRAFNKSDILTSPKVFIISQATASALFGTEDPIGRRIAQTGIGEAQWGEIVGVAANVKSVLPDPGPVTLQIYQPIAQDPRAYNEIAVRTSAVAPSTLVQSIRDAMTQLDADLPVRQLQPADVTIDRANYQTAMLRDILSSFAVLGLGLASLGIYGVIARTMAQRTGEFAIRFALGARIRDITNIVLVSGVKMAVIGAVVGLIGSLGVARLLASANPGMQLSSPLVLAGTTVLLIAVGLVASWLPARRAGRINPIEALHAD</sequence>
<dbReference type="InterPro" id="IPR017800">
    <property type="entry name" value="ADOP"/>
</dbReference>
<keyword evidence="2" id="KW-1003">Cell membrane</keyword>
<comment type="similarity">
    <text evidence="6">Belongs to the ABC-4 integral membrane protein family.</text>
</comment>
<keyword evidence="5 7" id="KW-0472">Membrane</keyword>